<proteinExistence type="predicted"/>
<name>A0ABS0EPL6_9BURK</name>
<protein>
    <submittedName>
        <fullName evidence="1">Uncharacterized protein</fullName>
    </submittedName>
</protein>
<organism evidence="1 2">
    <name type="scientific">Herminiimonas contaminans</name>
    <dbReference type="NCBI Taxonomy" id="1111140"/>
    <lineage>
        <taxon>Bacteria</taxon>
        <taxon>Pseudomonadati</taxon>
        <taxon>Pseudomonadota</taxon>
        <taxon>Betaproteobacteria</taxon>
        <taxon>Burkholderiales</taxon>
        <taxon>Oxalobacteraceae</taxon>
        <taxon>Herminiimonas</taxon>
    </lineage>
</organism>
<accession>A0ABS0EPL6</accession>
<evidence type="ECO:0000313" key="2">
    <source>
        <dbReference type="Proteomes" id="UP000657372"/>
    </source>
</evidence>
<evidence type="ECO:0000313" key="1">
    <source>
        <dbReference type="EMBL" id="MBF8176798.1"/>
    </source>
</evidence>
<reference evidence="1 2" key="1">
    <citation type="submission" date="2020-11" db="EMBL/GenBank/DDBJ databases">
        <title>WGS of Herminiimonas contaminans strain Marseille-Q4544 isolated from planarians Schmidtea mediterranea.</title>
        <authorList>
            <person name="Kangale L."/>
        </authorList>
    </citation>
    <scope>NUCLEOTIDE SEQUENCE [LARGE SCALE GENOMIC DNA]</scope>
    <source>
        <strain evidence="1 2">Marseille-Q4544</strain>
    </source>
</reference>
<dbReference type="RefSeq" id="WP_175625459.1">
    <property type="nucleotide sequence ID" value="NZ_JADOEL010000002.1"/>
</dbReference>
<sequence length="78" mass="8446">MSRVPDAVYKGYEIFTIVVPVSENLWSATSEIEVHGAQGEEISQGFAGPFEAHSSDEAKALVIADTKQKIDDLLAQPI</sequence>
<dbReference type="EMBL" id="JADOEL010000002">
    <property type="protein sequence ID" value="MBF8176798.1"/>
    <property type="molecule type" value="Genomic_DNA"/>
</dbReference>
<dbReference type="Proteomes" id="UP000657372">
    <property type="component" value="Unassembled WGS sequence"/>
</dbReference>
<gene>
    <name evidence="1" type="ORF">IXC47_03770</name>
</gene>
<comment type="caution">
    <text evidence="1">The sequence shown here is derived from an EMBL/GenBank/DDBJ whole genome shotgun (WGS) entry which is preliminary data.</text>
</comment>
<keyword evidence="2" id="KW-1185">Reference proteome</keyword>